<dbReference type="Proteomes" id="UP000019494">
    <property type="component" value="Unassembled WGS sequence"/>
</dbReference>
<reference evidence="2" key="1">
    <citation type="submission" date="2013-08" db="EMBL/GenBank/DDBJ databases">
        <title>Intrasporangium oryzae NRRL B-24470.</title>
        <authorList>
            <person name="Liu H."/>
            <person name="Wang G."/>
        </authorList>
    </citation>
    <scope>NUCLEOTIDE SEQUENCE [LARGE SCALE GENOMIC DNA]</scope>
    <source>
        <strain evidence="2">Q5-1</strain>
    </source>
</reference>
<organism evidence="1 2">
    <name type="scientific">Intrasporangium chromatireducens Q5-1</name>
    <dbReference type="NCBI Taxonomy" id="584657"/>
    <lineage>
        <taxon>Bacteria</taxon>
        <taxon>Bacillati</taxon>
        <taxon>Actinomycetota</taxon>
        <taxon>Actinomycetes</taxon>
        <taxon>Micrococcales</taxon>
        <taxon>Intrasporangiaceae</taxon>
        <taxon>Intrasporangium</taxon>
    </lineage>
</organism>
<evidence type="ECO:0000313" key="2">
    <source>
        <dbReference type="Proteomes" id="UP000019494"/>
    </source>
</evidence>
<proteinExistence type="predicted"/>
<sequence length="237" mass="27046">MDEVHRLQLGDRIMMPWPRVYVSEPVVRRLRRITDQRLIRREPEPEVRAGLTQLVTYTVEVSLARLCDVRVGDENVHPSSLRTRSGERLAVRTRWRGDGIDVVGMIHESEQPQTFRGLNQLPWEQRERFDPRRLIAATGSRHLLDHPERYGGPVSHAVVCTAISKMKDLVLSGEVQVSRYWYEPARSWCFVAPLMVPNCNPLAAVLVAGRDTYDIVTVLPLHETFWNVATVGLAPPA</sequence>
<dbReference type="EMBL" id="AWQS01000001">
    <property type="protein sequence ID" value="EWT07995.1"/>
    <property type="molecule type" value="Genomic_DNA"/>
</dbReference>
<protein>
    <submittedName>
        <fullName evidence="1">Uncharacterized protein</fullName>
    </submittedName>
</protein>
<dbReference type="AlphaFoldDB" id="W9GPF8"/>
<gene>
    <name evidence="1" type="ORF">N864_11700</name>
</gene>
<name>W9GPF8_9MICO</name>
<comment type="caution">
    <text evidence="1">The sequence shown here is derived from an EMBL/GenBank/DDBJ whole genome shotgun (WGS) entry which is preliminary data.</text>
</comment>
<evidence type="ECO:0000313" key="1">
    <source>
        <dbReference type="EMBL" id="EWT07995.1"/>
    </source>
</evidence>
<keyword evidence="2" id="KW-1185">Reference proteome</keyword>
<accession>W9GPF8</accession>